<dbReference type="InterPro" id="IPR004358">
    <property type="entry name" value="Sig_transdc_His_kin-like_C"/>
</dbReference>
<dbReference type="SMART" id="SM00388">
    <property type="entry name" value="HisKA"/>
    <property type="match status" value="1"/>
</dbReference>
<evidence type="ECO:0000256" key="7">
    <source>
        <dbReference type="ARBA" id="ARBA00022741"/>
    </source>
</evidence>
<dbReference type="Gene3D" id="1.10.287.130">
    <property type="match status" value="1"/>
</dbReference>
<organism evidence="15 16">
    <name type="scientific">Bittarella massiliensis</name>
    <name type="common">ex Durand et al. 2017</name>
    <dbReference type="NCBI Taxonomy" id="1720313"/>
    <lineage>
        <taxon>Bacteria</taxon>
        <taxon>Bacillati</taxon>
        <taxon>Bacillota</taxon>
        <taxon>Clostridia</taxon>
        <taxon>Eubacteriales</taxon>
        <taxon>Oscillospiraceae</taxon>
        <taxon>Bittarella (ex Durand et al. 2017)</taxon>
    </lineage>
</organism>
<dbReference type="InterPro" id="IPR052023">
    <property type="entry name" value="Histidine_kinase_KdpD"/>
</dbReference>
<keyword evidence="4" id="KW-0597">Phosphoprotein</keyword>
<keyword evidence="11" id="KW-0902">Two-component regulatory system</keyword>
<comment type="catalytic activity">
    <reaction evidence="1">
        <text>ATP + protein L-histidine = ADP + protein N-phospho-L-histidine.</text>
        <dbReference type="EC" id="2.7.13.3"/>
    </reaction>
</comment>
<feature type="transmembrane region" description="Helical" evidence="13">
    <location>
        <begin position="44"/>
        <end position="77"/>
    </location>
</feature>
<keyword evidence="10 13" id="KW-1133">Transmembrane helix</keyword>
<evidence type="ECO:0000256" key="4">
    <source>
        <dbReference type="ARBA" id="ARBA00022553"/>
    </source>
</evidence>
<dbReference type="RefSeq" id="WP_256136623.1">
    <property type="nucleotide sequence ID" value="NZ_JANGAB010000008.1"/>
</dbReference>
<dbReference type="InterPro" id="IPR036097">
    <property type="entry name" value="HisK_dim/P_sf"/>
</dbReference>
<evidence type="ECO:0000256" key="2">
    <source>
        <dbReference type="ARBA" id="ARBA00004141"/>
    </source>
</evidence>
<keyword evidence="12 13" id="KW-0472">Membrane</keyword>
<dbReference type="AlphaFoldDB" id="A0AAW5KEB7"/>
<keyword evidence="8" id="KW-0418">Kinase</keyword>
<dbReference type="SUPFAM" id="SSF55781">
    <property type="entry name" value="GAF domain-like"/>
    <property type="match status" value="1"/>
</dbReference>
<dbReference type="PANTHER" id="PTHR45569:SF1">
    <property type="entry name" value="SENSOR PROTEIN KDPD"/>
    <property type="match status" value="1"/>
</dbReference>
<feature type="transmembrane region" description="Helical" evidence="13">
    <location>
        <begin position="89"/>
        <end position="109"/>
    </location>
</feature>
<keyword evidence="7" id="KW-0547">Nucleotide-binding</keyword>
<keyword evidence="9" id="KW-0067">ATP-binding</keyword>
<evidence type="ECO:0000256" key="1">
    <source>
        <dbReference type="ARBA" id="ARBA00000085"/>
    </source>
</evidence>
<evidence type="ECO:0000313" key="16">
    <source>
        <dbReference type="Proteomes" id="UP001205063"/>
    </source>
</evidence>
<keyword evidence="6 13" id="KW-0812">Transmembrane</keyword>
<dbReference type="PANTHER" id="PTHR45569">
    <property type="entry name" value="SENSOR PROTEIN KDPD"/>
    <property type="match status" value="1"/>
</dbReference>
<evidence type="ECO:0000313" key="15">
    <source>
        <dbReference type="EMBL" id="MCQ4950352.1"/>
    </source>
</evidence>
<evidence type="ECO:0000259" key="14">
    <source>
        <dbReference type="PROSITE" id="PS50109"/>
    </source>
</evidence>
<evidence type="ECO:0000256" key="3">
    <source>
        <dbReference type="ARBA" id="ARBA00012438"/>
    </source>
</evidence>
<reference evidence="15" key="1">
    <citation type="submission" date="2022-06" db="EMBL/GenBank/DDBJ databases">
        <title>Isolation of gut microbiota from human fecal samples.</title>
        <authorList>
            <person name="Pamer E.G."/>
            <person name="Barat B."/>
            <person name="Waligurski E."/>
            <person name="Medina S."/>
            <person name="Paddock L."/>
            <person name="Mostad J."/>
        </authorList>
    </citation>
    <scope>NUCLEOTIDE SEQUENCE</scope>
    <source>
        <strain evidence="15">DFI.7.96</strain>
    </source>
</reference>
<evidence type="ECO:0000256" key="11">
    <source>
        <dbReference type="ARBA" id="ARBA00023012"/>
    </source>
</evidence>
<dbReference type="SUPFAM" id="SSF47384">
    <property type="entry name" value="Homodimeric domain of signal transducing histidine kinase"/>
    <property type="match status" value="1"/>
</dbReference>
<comment type="subcellular location">
    <subcellularLocation>
        <location evidence="2">Membrane</location>
        <topology evidence="2">Multi-pass membrane protein</topology>
    </subcellularLocation>
</comment>
<gene>
    <name evidence="15" type="ORF">NE646_11820</name>
</gene>
<evidence type="ECO:0000256" key="10">
    <source>
        <dbReference type="ARBA" id="ARBA00022989"/>
    </source>
</evidence>
<dbReference type="Pfam" id="PF00512">
    <property type="entry name" value="HisKA"/>
    <property type="match status" value="1"/>
</dbReference>
<proteinExistence type="predicted"/>
<dbReference type="SMART" id="SM00387">
    <property type="entry name" value="HATPase_c"/>
    <property type="match status" value="1"/>
</dbReference>
<keyword evidence="5" id="KW-0808">Transferase</keyword>
<dbReference type="Gene3D" id="3.30.565.10">
    <property type="entry name" value="Histidine kinase-like ATPase, C-terminal domain"/>
    <property type="match status" value="1"/>
</dbReference>
<dbReference type="InterPro" id="IPR005467">
    <property type="entry name" value="His_kinase_dom"/>
</dbReference>
<dbReference type="EMBL" id="JANGAB010000008">
    <property type="protein sequence ID" value="MCQ4950352.1"/>
    <property type="molecule type" value="Genomic_DNA"/>
</dbReference>
<dbReference type="InterPro" id="IPR025201">
    <property type="entry name" value="KdpD_TM"/>
</dbReference>
<evidence type="ECO:0000256" key="8">
    <source>
        <dbReference type="ARBA" id="ARBA00022777"/>
    </source>
</evidence>
<dbReference type="CDD" id="cd00082">
    <property type="entry name" value="HisKA"/>
    <property type="match status" value="1"/>
</dbReference>
<name>A0AAW5KEB7_9FIRM</name>
<dbReference type="InterPro" id="IPR003594">
    <property type="entry name" value="HATPase_dom"/>
</dbReference>
<dbReference type="CDD" id="cd00075">
    <property type="entry name" value="HATPase"/>
    <property type="match status" value="1"/>
</dbReference>
<evidence type="ECO:0000256" key="13">
    <source>
        <dbReference type="SAM" id="Phobius"/>
    </source>
</evidence>
<dbReference type="InterPro" id="IPR038318">
    <property type="entry name" value="KdpD_sf"/>
</dbReference>
<accession>A0AAW5KEB7</accession>
<dbReference type="SUPFAM" id="SSF55874">
    <property type="entry name" value="ATPase domain of HSP90 chaperone/DNA topoisomerase II/histidine kinase"/>
    <property type="match status" value="1"/>
</dbReference>
<dbReference type="GO" id="GO:0000155">
    <property type="term" value="F:phosphorelay sensor kinase activity"/>
    <property type="evidence" value="ECO:0007669"/>
    <property type="project" value="InterPro"/>
</dbReference>
<feature type="domain" description="Histidine kinase" evidence="14">
    <location>
        <begin position="288"/>
        <end position="502"/>
    </location>
</feature>
<dbReference type="GO" id="GO:0005524">
    <property type="term" value="F:ATP binding"/>
    <property type="evidence" value="ECO:0007669"/>
    <property type="project" value="UniProtKB-KW"/>
</dbReference>
<feature type="transmembrane region" description="Helical" evidence="13">
    <location>
        <begin position="12"/>
        <end position="32"/>
    </location>
</feature>
<evidence type="ECO:0000256" key="5">
    <source>
        <dbReference type="ARBA" id="ARBA00022679"/>
    </source>
</evidence>
<evidence type="ECO:0000256" key="6">
    <source>
        <dbReference type="ARBA" id="ARBA00022692"/>
    </source>
</evidence>
<evidence type="ECO:0000256" key="9">
    <source>
        <dbReference type="ARBA" id="ARBA00022840"/>
    </source>
</evidence>
<dbReference type="Pfam" id="PF13493">
    <property type="entry name" value="DUF4118"/>
    <property type="match status" value="1"/>
</dbReference>
<dbReference type="GO" id="GO:0005886">
    <property type="term" value="C:plasma membrane"/>
    <property type="evidence" value="ECO:0007669"/>
    <property type="project" value="TreeGrafter"/>
</dbReference>
<dbReference type="InterPro" id="IPR029016">
    <property type="entry name" value="GAF-like_dom_sf"/>
</dbReference>
<dbReference type="InterPro" id="IPR036890">
    <property type="entry name" value="HATPase_C_sf"/>
</dbReference>
<dbReference type="Gene3D" id="1.20.120.620">
    <property type="entry name" value="Backbone structure of the membrane domain of e. Coli histidine kinase receptor kdpd"/>
    <property type="match status" value="1"/>
</dbReference>
<comment type="caution">
    <text evidence="15">The sequence shown here is derived from an EMBL/GenBank/DDBJ whole genome shotgun (WGS) entry which is preliminary data.</text>
</comment>
<dbReference type="Proteomes" id="UP001205063">
    <property type="component" value="Unassembled WGS sequence"/>
</dbReference>
<dbReference type="Pfam" id="PF02518">
    <property type="entry name" value="HATPase_c"/>
    <property type="match status" value="1"/>
</dbReference>
<dbReference type="EC" id="2.7.13.3" evidence="3"/>
<protein>
    <recommendedName>
        <fullName evidence="3">histidine kinase</fullName>
        <ecNumber evidence="3">2.7.13.3</ecNumber>
    </recommendedName>
</protein>
<evidence type="ECO:0000256" key="12">
    <source>
        <dbReference type="ARBA" id="ARBA00023136"/>
    </source>
</evidence>
<dbReference type="InterPro" id="IPR003661">
    <property type="entry name" value="HisK_dim/P_dom"/>
</dbReference>
<dbReference type="PRINTS" id="PR00344">
    <property type="entry name" value="BCTRLSENSOR"/>
</dbReference>
<dbReference type="PROSITE" id="PS50109">
    <property type="entry name" value="HIS_KIN"/>
    <property type="match status" value="1"/>
</dbReference>
<dbReference type="Gene3D" id="3.30.450.40">
    <property type="match status" value="1"/>
</dbReference>
<sequence>MGPDRARAKGRLLHLGQTVLILLVCTAVAALFDRVGIRQENITMVYLTGVLVIVVETGVFFWGIVASLVCVFVFNFLFTQPRLTFRIADPSYIVTLILFLLVSLIAASLTSQLQRHAQLARKKEDQTQRLYEISRSFLNLSGLKEVVCHGVASIYEGVQRRCVVYLIEEGGGLSQPYYLPGHYLDGVEVGDDTLAKWCLKEGEPCGCGTENFAISQWRYAPFKSGSRPLGVVEVYCGNAPLGEEETLFIDTVISQLALAVEREQLYALQQRNQVEIEKEKLRNNLLRAVSHDLRTPLTGIGGSAEFLRHSYDQLDRETAMKLLGDISGDVAWLESMVENLLNMTRIQDGKLALQVKNEVVDDVVAEATARLARLPHARPVAVSLPDQLLLAPMDGKLMVQVLVNLLGNAVAHTPDSATIRLAVRGEGERVVFEVSDNGGGVAPELLPHLFDSFVTSPGDSRRGIGLGLSICQSIVQAHGGGIEAENNDIGGATFRFWLPLEKSEEEGKKCLQSAVF</sequence>